<keyword evidence="1" id="KW-1133">Transmembrane helix</keyword>
<keyword evidence="3" id="KW-1185">Reference proteome</keyword>
<sequence>MDVWTWVASSFPAGAVMSGVGVGAFVTAILTDRLMTRGQHLRRTADLVEHHNRELGEKDARISELRESKDGWKEVALAERARADAATDIGEEVGEALERIGHVLGSLNVALPDPPKGHGNV</sequence>
<reference evidence="2" key="1">
    <citation type="submission" date="2022-09" db="EMBL/GenBank/DDBJ databases">
        <authorList>
            <person name="Washington J.M."/>
            <person name="Situmorang M.A."/>
            <person name="Garlena R.A."/>
            <person name="Russell D.A."/>
            <person name="Jacobs-Sera D."/>
            <person name="Hatfull G.F."/>
        </authorList>
    </citation>
    <scope>NUCLEOTIDE SEQUENCE</scope>
</reference>
<evidence type="ECO:0000313" key="3">
    <source>
        <dbReference type="Proteomes" id="UP001164797"/>
    </source>
</evidence>
<protein>
    <submittedName>
        <fullName evidence="2">Uncharacterized protein</fullName>
    </submittedName>
</protein>
<dbReference type="EMBL" id="OP434449">
    <property type="protein sequence ID" value="UYL87152.1"/>
    <property type="molecule type" value="Genomic_DNA"/>
</dbReference>
<accession>A0A9X9K357</accession>
<proteinExistence type="predicted"/>
<evidence type="ECO:0000313" key="2">
    <source>
        <dbReference type="EMBL" id="UYL87152.1"/>
    </source>
</evidence>
<dbReference type="RefSeq" id="YP_010754989.1">
    <property type="nucleotide sequence ID" value="NC_073466.1"/>
</dbReference>
<keyword evidence="1" id="KW-0472">Membrane</keyword>
<dbReference type="KEGG" id="vg:80019595"/>
<evidence type="ECO:0000256" key="1">
    <source>
        <dbReference type="SAM" id="Phobius"/>
    </source>
</evidence>
<name>A0A9X9K357_9CAUD</name>
<feature type="transmembrane region" description="Helical" evidence="1">
    <location>
        <begin position="6"/>
        <end position="30"/>
    </location>
</feature>
<dbReference type="Proteomes" id="UP001164797">
    <property type="component" value="Segment"/>
</dbReference>
<dbReference type="GeneID" id="80019595"/>
<organism evidence="2 3">
    <name type="scientific">Microbacterium phage OscarSo</name>
    <dbReference type="NCBI Taxonomy" id="2985324"/>
    <lineage>
        <taxon>Viruses</taxon>
        <taxon>Duplodnaviria</taxon>
        <taxon>Heunggongvirae</taxon>
        <taxon>Uroviricota</taxon>
        <taxon>Caudoviricetes</taxon>
        <taxon>Oscarsovirus</taxon>
        <taxon>Oscarsovirus oscarso</taxon>
    </lineage>
</organism>
<keyword evidence="1" id="KW-0812">Transmembrane</keyword>
<gene>
    <name evidence="2" type="primary">31</name>
    <name evidence="2" type="ORF">SEA_OSCARSO_31</name>
</gene>